<reference evidence="2 3" key="1">
    <citation type="journal article" date="2024" name="Plant Biotechnol. J.">
        <title>Dendrobium thyrsiflorum genome and its molecular insights into genes involved in important horticultural traits.</title>
        <authorList>
            <person name="Chen B."/>
            <person name="Wang J.Y."/>
            <person name="Zheng P.J."/>
            <person name="Li K.L."/>
            <person name="Liang Y.M."/>
            <person name="Chen X.F."/>
            <person name="Zhang C."/>
            <person name="Zhao X."/>
            <person name="He X."/>
            <person name="Zhang G.Q."/>
            <person name="Liu Z.J."/>
            <person name="Xu Q."/>
        </authorList>
    </citation>
    <scope>NUCLEOTIDE SEQUENCE [LARGE SCALE GENOMIC DNA]</scope>
    <source>
        <strain evidence="2">GZMU011</strain>
    </source>
</reference>
<feature type="region of interest" description="Disordered" evidence="1">
    <location>
        <begin position="162"/>
        <end position="232"/>
    </location>
</feature>
<name>A0ABD0UFV6_DENTH</name>
<evidence type="ECO:0000256" key="1">
    <source>
        <dbReference type="SAM" id="MobiDB-lite"/>
    </source>
</evidence>
<feature type="compositionally biased region" description="Basic residues" evidence="1">
    <location>
        <begin position="211"/>
        <end position="221"/>
    </location>
</feature>
<keyword evidence="3" id="KW-1185">Reference proteome</keyword>
<dbReference type="Proteomes" id="UP001552299">
    <property type="component" value="Unassembled WGS sequence"/>
</dbReference>
<dbReference type="AlphaFoldDB" id="A0ABD0UFV6"/>
<evidence type="ECO:0000313" key="2">
    <source>
        <dbReference type="EMBL" id="KAL0911476.1"/>
    </source>
</evidence>
<sequence length="232" mass="27554">MDFHPILDIRSSPKLTTSSADYSPYHFLCLLQSLRPPSPTTIFPDIAPRWQKVYRQGKGLSFSEGDRLYQNRGRPQREKEPMEEQMRLCIRLAIEDCGFHLHTSMDNNIHNLIKCHEISPIRYISSNRVYLMWGSISHGRKPPWQDTPHHNKITNHPSHAHFMWENNDASGTNKGSKDRRRIRRGRVKKKKKKKKKEKKEGEEEEDEKLRKEKKRQKKKDGKRYTLQTKRSQ</sequence>
<comment type="caution">
    <text evidence="2">The sequence shown here is derived from an EMBL/GenBank/DDBJ whole genome shotgun (WGS) entry which is preliminary data.</text>
</comment>
<feature type="compositionally biased region" description="Basic residues" evidence="1">
    <location>
        <begin position="177"/>
        <end position="197"/>
    </location>
</feature>
<organism evidence="2 3">
    <name type="scientific">Dendrobium thyrsiflorum</name>
    <name type="common">Pinecone-like raceme dendrobium</name>
    <name type="synonym">Orchid</name>
    <dbReference type="NCBI Taxonomy" id="117978"/>
    <lineage>
        <taxon>Eukaryota</taxon>
        <taxon>Viridiplantae</taxon>
        <taxon>Streptophyta</taxon>
        <taxon>Embryophyta</taxon>
        <taxon>Tracheophyta</taxon>
        <taxon>Spermatophyta</taxon>
        <taxon>Magnoliopsida</taxon>
        <taxon>Liliopsida</taxon>
        <taxon>Asparagales</taxon>
        <taxon>Orchidaceae</taxon>
        <taxon>Epidendroideae</taxon>
        <taxon>Malaxideae</taxon>
        <taxon>Dendrobiinae</taxon>
        <taxon>Dendrobium</taxon>
    </lineage>
</organism>
<accession>A0ABD0UFV6</accession>
<proteinExistence type="predicted"/>
<protein>
    <submittedName>
        <fullName evidence="2">Uncharacterized protein</fullName>
    </submittedName>
</protein>
<evidence type="ECO:0000313" key="3">
    <source>
        <dbReference type="Proteomes" id="UP001552299"/>
    </source>
</evidence>
<dbReference type="EMBL" id="JANQDX010000015">
    <property type="protein sequence ID" value="KAL0911476.1"/>
    <property type="molecule type" value="Genomic_DNA"/>
</dbReference>
<gene>
    <name evidence="2" type="ORF">M5K25_019620</name>
</gene>